<evidence type="ECO:0000313" key="11">
    <source>
        <dbReference type="Proteomes" id="UP001162640"/>
    </source>
</evidence>
<dbReference type="SUPFAM" id="SSF54665">
    <property type="entry name" value="CO dehydrogenase molybdoprotein N-domain-like"/>
    <property type="match status" value="1"/>
</dbReference>
<dbReference type="EMBL" id="BLQM01000078">
    <property type="protein sequence ID" value="GMH60461.1"/>
    <property type="molecule type" value="Genomic_DNA"/>
</dbReference>
<keyword evidence="2" id="KW-0500">Molybdenum</keyword>
<feature type="compositionally biased region" description="Basic and acidic residues" evidence="8">
    <location>
        <begin position="178"/>
        <end position="194"/>
    </location>
</feature>
<dbReference type="PROSITE" id="PS51387">
    <property type="entry name" value="FAD_PCMH"/>
    <property type="match status" value="1"/>
</dbReference>
<feature type="compositionally biased region" description="Low complexity" evidence="8">
    <location>
        <begin position="75"/>
        <end position="86"/>
    </location>
</feature>
<dbReference type="Pfam" id="PF03450">
    <property type="entry name" value="CO_deh_flav_C"/>
    <property type="match status" value="1"/>
</dbReference>
<keyword evidence="3" id="KW-0285">Flavoprotein</keyword>
<dbReference type="PROSITE" id="PS00197">
    <property type="entry name" value="2FE2S_FER_1"/>
    <property type="match status" value="1"/>
</dbReference>
<feature type="compositionally biased region" description="Acidic residues" evidence="8">
    <location>
        <begin position="143"/>
        <end position="155"/>
    </location>
</feature>
<dbReference type="GO" id="GO:0071949">
    <property type="term" value="F:FAD binding"/>
    <property type="evidence" value="ECO:0007669"/>
    <property type="project" value="InterPro"/>
</dbReference>
<dbReference type="InterPro" id="IPR036318">
    <property type="entry name" value="FAD-bd_PCMH-like_sf"/>
</dbReference>
<dbReference type="Gene3D" id="3.10.20.30">
    <property type="match status" value="1"/>
</dbReference>
<dbReference type="Gene3D" id="3.30.390.50">
    <property type="entry name" value="CO dehydrogenase flavoprotein, C-terminal domain"/>
    <property type="match status" value="1"/>
</dbReference>
<evidence type="ECO:0000256" key="8">
    <source>
        <dbReference type="SAM" id="MobiDB-lite"/>
    </source>
</evidence>
<dbReference type="GO" id="GO:0051537">
    <property type="term" value="F:2 iron, 2 sulfur cluster binding"/>
    <property type="evidence" value="ECO:0007669"/>
    <property type="project" value="InterPro"/>
</dbReference>
<feature type="compositionally biased region" description="Acidic residues" evidence="8">
    <location>
        <begin position="306"/>
        <end position="320"/>
    </location>
</feature>
<dbReference type="InterPro" id="IPR036010">
    <property type="entry name" value="2Fe-2S_ferredoxin-like_sf"/>
</dbReference>
<evidence type="ECO:0000256" key="5">
    <source>
        <dbReference type="ARBA" id="ARBA00022827"/>
    </source>
</evidence>
<feature type="compositionally biased region" description="Low complexity" evidence="8">
    <location>
        <begin position="14"/>
        <end position="25"/>
    </location>
</feature>
<dbReference type="Pfam" id="PF00941">
    <property type="entry name" value="FAD_binding_5"/>
    <property type="match status" value="1"/>
</dbReference>
<dbReference type="Gene3D" id="3.90.1170.50">
    <property type="entry name" value="Aldehyde oxidase/xanthine dehydrogenase, a/b hammerhead"/>
    <property type="match status" value="1"/>
</dbReference>
<protein>
    <recommendedName>
        <fullName evidence="9">FAD-binding PCMH-type domain-containing protein</fullName>
    </recommendedName>
</protein>
<feature type="compositionally biased region" description="Polar residues" evidence="8">
    <location>
        <begin position="37"/>
        <end position="49"/>
    </location>
</feature>
<keyword evidence="5" id="KW-0274">FAD</keyword>
<dbReference type="InterPro" id="IPR002346">
    <property type="entry name" value="Mopterin_DH_FAD-bd"/>
</dbReference>
<feature type="compositionally biased region" description="Polar residues" evidence="8">
    <location>
        <begin position="229"/>
        <end position="244"/>
    </location>
</feature>
<dbReference type="FunFam" id="3.30.365.10:FF:000001">
    <property type="entry name" value="Xanthine dehydrogenase oxidase"/>
    <property type="match status" value="1"/>
</dbReference>
<name>A0A9W6ZYV9_9STRA</name>
<dbReference type="InterPro" id="IPR037165">
    <property type="entry name" value="AldOxase/xan_DH_Mopterin-bd_sf"/>
</dbReference>
<dbReference type="InterPro" id="IPR002888">
    <property type="entry name" value="2Fe-2S-bd"/>
</dbReference>
<feature type="compositionally biased region" description="Low complexity" evidence="8">
    <location>
        <begin position="50"/>
        <end position="60"/>
    </location>
</feature>
<dbReference type="InterPro" id="IPR036856">
    <property type="entry name" value="Ald_Oxase/Xan_DH_a/b_sf"/>
</dbReference>
<dbReference type="Pfam" id="PF01315">
    <property type="entry name" value="Ald_Xan_dh_C"/>
    <property type="match status" value="1"/>
</dbReference>
<dbReference type="InterPro" id="IPR006058">
    <property type="entry name" value="2Fe2S_fd_BS"/>
</dbReference>
<dbReference type="Proteomes" id="UP001162640">
    <property type="component" value="Unassembled WGS sequence"/>
</dbReference>
<dbReference type="GO" id="GO:0016491">
    <property type="term" value="F:oxidoreductase activity"/>
    <property type="evidence" value="ECO:0007669"/>
    <property type="project" value="UniProtKB-KW"/>
</dbReference>
<dbReference type="SUPFAM" id="SSF56003">
    <property type="entry name" value="Molybdenum cofactor-binding domain"/>
    <property type="match status" value="1"/>
</dbReference>
<comment type="caution">
    <text evidence="10">The sequence shown here is derived from an EMBL/GenBank/DDBJ whole genome shotgun (WGS) entry which is preliminary data.</text>
</comment>
<comment type="similarity">
    <text evidence="1">Belongs to the xanthine dehydrogenase family.</text>
</comment>
<gene>
    <name evidence="10" type="ORF">TL16_g03057</name>
</gene>
<dbReference type="SUPFAM" id="SSF47741">
    <property type="entry name" value="CO dehydrogenase ISP C-domain like"/>
    <property type="match status" value="1"/>
</dbReference>
<feature type="region of interest" description="Disordered" evidence="8">
    <location>
        <begin position="128"/>
        <end position="254"/>
    </location>
</feature>
<dbReference type="SUPFAM" id="SSF54292">
    <property type="entry name" value="2Fe-2S ferredoxin-like"/>
    <property type="match status" value="1"/>
</dbReference>
<dbReference type="InterPro" id="IPR016166">
    <property type="entry name" value="FAD-bd_PCMH"/>
</dbReference>
<evidence type="ECO:0000256" key="2">
    <source>
        <dbReference type="ARBA" id="ARBA00022505"/>
    </source>
</evidence>
<dbReference type="InterPro" id="IPR012675">
    <property type="entry name" value="Beta-grasp_dom_sf"/>
</dbReference>
<feature type="domain" description="FAD-binding PCMH-type" evidence="9">
    <location>
        <begin position="848"/>
        <end position="1042"/>
    </location>
</feature>
<sequence>MSSAPPPTPPPAPTSTSSAPKSSRFSARRPRLERKSLLTSPTKASTTVRPFTLKTKLKPPQKLPTPPGSTDFDFTSPPKTSPLPLLNDSILSSGEEQYRYRISMLNKPSPCQSLLSEPSVRMSMLSEVETEVGTEIGGKTLFDDDGFEGNDDFEDDRERDFDVSPSGGKIEKRKQRKEIKDKNVRNSSSKEKSGDKKRKLNRNDVGVLGGGVLGDAVVSKKTKTKKGGMQSSPTPSKNNALNNPSDDSSDSCSDVSFAAGLSVSSSNIKSVKERNKVKSKVGNIKRNYAVGREKLDMDCDVFDDDNSDVNDGVNDDDDDYTPTTLTPPAPAPPKISFKYSKYSPTLPQQLEPLITNLILKAGNATQVNICSKIWDLICSASLNLGNESKVKSKKQGGKGGGQSRVLNCWGVQKGDLDGILKTLASKDGKGNDGNRWKLKFEELHKLEVCNEEYESGKGKGLLGVEGVTLGDGWGGALKGLRGYTGFAWGLPFSTEVEIVDRIAGEEISEINLKGLGETKKDGERLIATLLKTLKTQTLHHRTLTVHNLISHIKIYNLNSEISNHRDEAISELERGNRLMGDVKRGREGWGRVEREVKGLKGLEGLARIGKRVGEKRKGGGFRVEVKRKVGLTPLTILVNEKKHVLQPGSYDPMQSLAMFLRTNLNLTGPKIGCGEGGCGACTCLLTTPGSLPIPINSCLKLLGACQNCHVLTTEGLGSSSSTFHQIQTAIADGNGSQCGFCTPGWVMTMASFLVENPEAGSSDVGRLEEYFDGNICRCTGYRPILEAFKNVISSKKFTKNETPKGCTGSCTTCKADCADAKGHCGGDIEDLCCANTPPPPPTNPKNNPPQLSPTFYNPTTLEQTYSILDLHQSKSQSHKIQVVSGHTGSGVSKYYNGTAPKNRVLENPITISIASVQELQAITTTNNITTIGSNVTLTSLITFLSTSPSPVHVAASRHISLVANTQVRAAGTWAGNLCMAAKYGDFPSDVYLTLTALNATVAVRTLQGQVLANVPVQHFCQNQQMQENTSILLSASFSSIPFPTSSPNSTTIARRFKVTQRARNAHAHVNCFIVAEIDNSSNVVMNSRVVFGGVTNTISLAPKTADSLVNTSLNEVSLSHTLQTFEKELLNDLGGINSNPELLVSQQFLLSTAKNCLYKFFLYANEQNLPTDLIGASDESIPRAVSSGLQSFGVDVDTLPVTAPVPKLSARLQASGEAKYAQDHNVPATKGLGLHGALVFAAKCNVRFSSINWQTLNPSDHPDVVGYVDDTDMGLLKKGQNLLTPGEPLFLQPGRLISHVGVVLGMVVANTEEAARAAAAEVAINYDQGSVKTAKPSCFTLADAIKYDSKYSPAELPDSIMPSMEKGDVPIDDALKFSERRVKGVVSTGSQKHFYFETQSAVAELAEGGGVFIRSSTQNVNAVQTTVARILGIANHKVVVRQKRAGGGYGGKISRCLTTACAAAVGAKKFGVPVKCANDRIGDMAIVGGREPMIIEYDVGFSNTGALNAVKFKINVDGGGVLDASVDSLQMALFWSDSAYNTPNFSATTALYKTNTSINTSCRAPGVAQSCFVYEEVLTRIGRELNMKAHIVQKMNLYKENDASPNGDTLHEVRITSCWDKLWAEAEVDTKLADVDAFNKSNRLRKRGVAISPVKYGVSGAGYKQMLQMSVYADDGSIRISHSGTEIGQGIDTKLGVDLDNIEFGESGSDLQPNTTCTGGSATSEVCCSAAIDACDKLLALLAPYEGEGDFSSKVKVADGDNVCLQIIGWSAPASDLKFQYYVWVATCVVVELDLLLGETSVLSADIQYDCGNQLNAFVDIGQIEGAFIMGLGYWMTERVTVDNEDGKLLTNGTWEYKPPMALDIPIQMNVRLLTDSPNNLEGNVLRSKATGEPPLIASSACYFALRDAIVSGYRDFGEDDEQAWTLSVPATVDARGDALQGLYKGSSFYKLM</sequence>
<dbReference type="Gene3D" id="3.30.365.10">
    <property type="entry name" value="Aldehyde oxidase/xanthine dehydrogenase, molybdopterin binding domain"/>
    <property type="match status" value="4"/>
</dbReference>
<dbReference type="Pfam" id="PF01799">
    <property type="entry name" value="Fer2_2"/>
    <property type="match status" value="1"/>
</dbReference>
<evidence type="ECO:0000256" key="3">
    <source>
        <dbReference type="ARBA" id="ARBA00022630"/>
    </source>
</evidence>
<dbReference type="InterPro" id="IPR036884">
    <property type="entry name" value="2Fe-2S-bd_dom_sf"/>
</dbReference>
<dbReference type="SUPFAM" id="SSF56176">
    <property type="entry name" value="FAD-binding/transporter-associated domain-like"/>
    <property type="match status" value="1"/>
</dbReference>
<evidence type="ECO:0000313" key="10">
    <source>
        <dbReference type="EMBL" id="GMH60461.1"/>
    </source>
</evidence>
<dbReference type="SUPFAM" id="SSF55447">
    <property type="entry name" value="CO dehydrogenase flavoprotein C-terminal domain-like"/>
    <property type="match status" value="1"/>
</dbReference>
<keyword evidence="6" id="KW-0560">Oxidoreductase</keyword>
<keyword evidence="7" id="KW-0408">Iron</keyword>
<dbReference type="PANTHER" id="PTHR11908">
    <property type="entry name" value="XANTHINE DEHYDROGENASE"/>
    <property type="match status" value="1"/>
</dbReference>
<dbReference type="Pfam" id="PF02738">
    <property type="entry name" value="MoCoBD_1"/>
    <property type="match status" value="1"/>
</dbReference>
<evidence type="ECO:0000256" key="4">
    <source>
        <dbReference type="ARBA" id="ARBA00022723"/>
    </source>
</evidence>
<dbReference type="Pfam" id="PF20256">
    <property type="entry name" value="MoCoBD_2"/>
    <property type="match status" value="1"/>
</dbReference>
<accession>A0A9W6ZYV9</accession>
<feature type="compositionally biased region" description="Pro residues" evidence="8">
    <location>
        <begin position="1"/>
        <end position="13"/>
    </location>
</feature>
<dbReference type="PANTHER" id="PTHR11908:SF132">
    <property type="entry name" value="ALDEHYDE OXIDASE 1-RELATED"/>
    <property type="match status" value="1"/>
</dbReference>
<dbReference type="InterPro" id="IPR000674">
    <property type="entry name" value="Ald_Oxase/Xan_DH_a/b"/>
</dbReference>
<dbReference type="InterPro" id="IPR046867">
    <property type="entry name" value="AldOxase/xan_DH_MoCoBD2"/>
</dbReference>
<reference evidence="11" key="1">
    <citation type="journal article" date="2023" name="Commun. Biol.">
        <title>Genome analysis of Parmales, the sister group of diatoms, reveals the evolutionary specialization of diatoms from phago-mixotrophs to photoautotrophs.</title>
        <authorList>
            <person name="Ban H."/>
            <person name="Sato S."/>
            <person name="Yoshikawa S."/>
            <person name="Yamada K."/>
            <person name="Nakamura Y."/>
            <person name="Ichinomiya M."/>
            <person name="Sato N."/>
            <person name="Blanc-Mathieu R."/>
            <person name="Endo H."/>
            <person name="Kuwata A."/>
            <person name="Ogata H."/>
        </authorList>
    </citation>
    <scope>NUCLEOTIDE SEQUENCE [LARGE SCALE GENOMIC DNA]</scope>
</reference>
<evidence type="ECO:0000259" key="9">
    <source>
        <dbReference type="PROSITE" id="PS51387"/>
    </source>
</evidence>
<dbReference type="GO" id="GO:0005506">
    <property type="term" value="F:iron ion binding"/>
    <property type="evidence" value="ECO:0007669"/>
    <property type="project" value="InterPro"/>
</dbReference>
<dbReference type="InterPro" id="IPR016208">
    <property type="entry name" value="Ald_Oxase/xanthine_DH-like"/>
</dbReference>
<organism evidence="10 11">
    <name type="scientific">Triparma laevis f. inornata</name>
    <dbReference type="NCBI Taxonomy" id="1714386"/>
    <lineage>
        <taxon>Eukaryota</taxon>
        <taxon>Sar</taxon>
        <taxon>Stramenopiles</taxon>
        <taxon>Ochrophyta</taxon>
        <taxon>Bolidophyceae</taxon>
        <taxon>Parmales</taxon>
        <taxon>Triparmaceae</taxon>
        <taxon>Triparma</taxon>
    </lineage>
</organism>
<feature type="region of interest" description="Disordered" evidence="8">
    <location>
        <begin position="1"/>
        <end position="89"/>
    </location>
</feature>
<keyword evidence="4" id="KW-0479">Metal-binding</keyword>
<dbReference type="Gene3D" id="3.30.465.10">
    <property type="match status" value="1"/>
</dbReference>
<dbReference type="InterPro" id="IPR016169">
    <property type="entry name" value="FAD-bd_PCMH_sub2"/>
</dbReference>
<evidence type="ECO:0000256" key="6">
    <source>
        <dbReference type="ARBA" id="ARBA00023002"/>
    </source>
</evidence>
<proteinExistence type="inferred from homology"/>
<dbReference type="InterPro" id="IPR036683">
    <property type="entry name" value="CO_DH_flav_C_dom_sf"/>
</dbReference>
<dbReference type="Gene3D" id="1.10.150.120">
    <property type="entry name" value="[2Fe-2S]-binding domain"/>
    <property type="match status" value="1"/>
</dbReference>
<dbReference type="InterPro" id="IPR008274">
    <property type="entry name" value="AldOxase/xan_DH_MoCoBD1"/>
</dbReference>
<dbReference type="SMART" id="SM01008">
    <property type="entry name" value="Ald_Xan_dh_C"/>
    <property type="match status" value="1"/>
</dbReference>
<dbReference type="InterPro" id="IPR005107">
    <property type="entry name" value="CO_DH_flav_C"/>
</dbReference>
<evidence type="ECO:0000256" key="7">
    <source>
        <dbReference type="ARBA" id="ARBA00023004"/>
    </source>
</evidence>
<evidence type="ECO:0000256" key="1">
    <source>
        <dbReference type="ARBA" id="ARBA00006849"/>
    </source>
</evidence>
<feature type="region of interest" description="Disordered" evidence="8">
    <location>
        <begin position="306"/>
        <end position="332"/>
    </location>
</feature>